<dbReference type="EMBL" id="JAFDVD010000012">
    <property type="protein sequence ID" value="MBM6401112.1"/>
    <property type="molecule type" value="Genomic_DNA"/>
</dbReference>
<evidence type="ECO:0000313" key="5">
    <source>
        <dbReference type="Proteomes" id="UP001430172"/>
    </source>
</evidence>
<evidence type="ECO:0000259" key="3">
    <source>
        <dbReference type="Pfam" id="PF02397"/>
    </source>
</evidence>
<evidence type="ECO:0000313" key="4">
    <source>
        <dbReference type="EMBL" id="MBM6401112.1"/>
    </source>
</evidence>
<dbReference type="InterPro" id="IPR003362">
    <property type="entry name" value="Bact_transf"/>
</dbReference>
<dbReference type="GO" id="GO:0016740">
    <property type="term" value="F:transferase activity"/>
    <property type="evidence" value="ECO:0007669"/>
    <property type="project" value="UniProtKB-KW"/>
</dbReference>
<keyword evidence="2" id="KW-0472">Membrane</keyword>
<keyword evidence="4" id="KW-0808">Transferase</keyword>
<evidence type="ECO:0000256" key="2">
    <source>
        <dbReference type="SAM" id="Phobius"/>
    </source>
</evidence>
<protein>
    <submittedName>
        <fullName evidence="4">Sugar transferase</fullName>
    </submittedName>
</protein>
<keyword evidence="2" id="KW-1133">Transmembrane helix</keyword>
<name>A0ABS2CML3_9MICO</name>
<sequence length="214" mass="23413">MADHVPVGLTRPQAAAKRTFDLVVGGVVFVVTAPISLAAVVAARRDTGLSGIFAQQRVGRGGRLVTVHKIRTMRPSVEITTSVTTSADPRITPLGRRLRAWKVDELPQLVDVLAGRMSLVGPRPDIEGWADRLTGEDRIVLSVRPGITGPASLAFRHEERMLAAAEDPEAYNRDVIWPAKVRINRAYVEEWSLLVDVRCLMRTVFSVAGRFDAG</sequence>
<feature type="transmembrane region" description="Helical" evidence="2">
    <location>
        <begin position="20"/>
        <end position="43"/>
    </location>
</feature>
<gene>
    <name evidence="4" type="ORF">JQN70_11985</name>
</gene>
<reference evidence="4" key="1">
    <citation type="submission" date="2021-02" db="EMBL/GenBank/DDBJ databases">
        <title>Phycicoccus sp. MQZ13P-5T, whole genome shotgun sequence.</title>
        <authorList>
            <person name="Tuo L."/>
        </authorList>
    </citation>
    <scope>NUCLEOTIDE SEQUENCE</scope>
    <source>
        <strain evidence="4">MQZ13P-5</strain>
    </source>
</reference>
<comment type="caution">
    <text evidence="4">The sequence shown here is derived from an EMBL/GenBank/DDBJ whole genome shotgun (WGS) entry which is preliminary data.</text>
</comment>
<dbReference type="Proteomes" id="UP001430172">
    <property type="component" value="Unassembled WGS sequence"/>
</dbReference>
<organism evidence="4 5">
    <name type="scientific">Phycicoccus sonneratiae</name>
    <dbReference type="NCBI Taxonomy" id="2807628"/>
    <lineage>
        <taxon>Bacteria</taxon>
        <taxon>Bacillati</taxon>
        <taxon>Actinomycetota</taxon>
        <taxon>Actinomycetes</taxon>
        <taxon>Micrococcales</taxon>
        <taxon>Intrasporangiaceae</taxon>
        <taxon>Phycicoccus</taxon>
    </lineage>
</organism>
<keyword evidence="2" id="KW-0812">Transmembrane</keyword>
<keyword evidence="5" id="KW-1185">Reference proteome</keyword>
<dbReference type="PANTHER" id="PTHR30576">
    <property type="entry name" value="COLANIC BIOSYNTHESIS UDP-GLUCOSE LIPID CARRIER TRANSFERASE"/>
    <property type="match status" value="1"/>
</dbReference>
<proteinExistence type="inferred from homology"/>
<dbReference type="Pfam" id="PF02397">
    <property type="entry name" value="Bac_transf"/>
    <property type="match status" value="1"/>
</dbReference>
<dbReference type="PANTHER" id="PTHR30576:SF0">
    <property type="entry name" value="UNDECAPRENYL-PHOSPHATE N-ACETYLGALACTOSAMINYL 1-PHOSPHATE TRANSFERASE-RELATED"/>
    <property type="match status" value="1"/>
</dbReference>
<evidence type="ECO:0000256" key="1">
    <source>
        <dbReference type="ARBA" id="ARBA00006464"/>
    </source>
</evidence>
<dbReference type="RefSeq" id="WP_204131567.1">
    <property type="nucleotide sequence ID" value="NZ_JAFDVD010000012.1"/>
</dbReference>
<accession>A0ABS2CML3</accession>
<comment type="similarity">
    <text evidence="1">Belongs to the bacterial sugar transferase family.</text>
</comment>
<feature type="domain" description="Bacterial sugar transferase" evidence="3">
    <location>
        <begin position="17"/>
        <end position="207"/>
    </location>
</feature>